<sequence length="368" mass="41379">MTITESNIVLNHTGERIISADSHVAITQDQVKANLDPKFHPDYDKAQQAFAARVAANMSSAKVNADAMKRNPHAAFSRPGYHTASDRLADMDADGVDVEVIYSEVSAFRYIGDMERGAAEATRAFNDVLTQFASADPRRLVVSYQIPIHDIDAAVAEVHRVTELGAKSLQIPVFPTELGQPDYFDERYEPLWAAVQETGLPMCCHIGINTNLDELTRRDPTPQKGIMVTMTALSTAEALGMWILTGTLEKFPDLKLVFVEPGIGWIAHYLDLIDDMVVRQGYVYDNLSELPSFYFRRNMWTTFVDEPRSIEALRYDVGVDNIMWSTDFPHPVTSWPDSQDLIERAFIGVPHEEKRKIVCDNAVKVWNL</sequence>
<dbReference type="EMBL" id="CAEZSU010000071">
    <property type="protein sequence ID" value="CAB4550038.1"/>
    <property type="molecule type" value="Genomic_DNA"/>
</dbReference>
<keyword evidence="1" id="KW-0456">Lyase</keyword>
<evidence type="ECO:0000259" key="2">
    <source>
        <dbReference type="Pfam" id="PF04909"/>
    </source>
</evidence>
<dbReference type="Gene3D" id="3.20.20.140">
    <property type="entry name" value="Metal-dependent hydrolases"/>
    <property type="match status" value="1"/>
</dbReference>
<dbReference type="InterPro" id="IPR032465">
    <property type="entry name" value="ACMSD"/>
</dbReference>
<dbReference type="SUPFAM" id="SSF51556">
    <property type="entry name" value="Metallo-dependent hydrolases"/>
    <property type="match status" value="1"/>
</dbReference>
<dbReference type="InterPro" id="IPR032466">
    <property type="entry name" value="Metal_Hydrolase"/>
</dbReference>
<dbReference type="GO" id="GO:0016787">
    <property type="term" value="F:hydrolase activity"/>
    <property type="evidence" value="ECO:0007669"/>
    <property type="project" value="InterPro"/>
</dbReference>
<dbReference type="EMBL" id="CAEZVV010000002">
    <property type="protein sequence ID" value="CAB4633542.1"/>
    <property type="molecule type" value="Genomic_DNA"/>
</dbReference>
<organism evidence="3">
    <name type="scientific">freshwater metagenome</name>
    <dbReference type="NCBI Taxonomy" id="449393"/>
    <lineage>
        <taxon>unclassified sequences</taxon>
        <taxon>metagenomes</taxon>
        <taxon>ecological metagenomes</taxon>
    </lineage>
</organism>
<feature type="domain" description="Amidohydrolase-related" evidence="2">
    <location>
        <begin position="77"/>
        <end position="368"/>
    </location>
</feature>
<dbReference type="GO" id="GO:0016831">
    <property type="term" value="F:carboxy-lyase activity"/>
    <property type="evidence" value="ECO:0007669"/>
    <property type="project" value="InterPro"/>
</dbReference>
<dbReference type="EMBL" id="CAEZTG010000049">
    <property type="protein sequence ID" value="CAB4562932.1"/>
    <property type="molecule type" value="Genomic_DNA"/>
</dbReference>
<accession>A0A6J6CJL8</accession>
<name>A0A6J6CJL8_9ZZZZ</name>
<dbReference type="InterPro" id="IPR006680">
    <property type="entry name" value="Amidohydro-rel"/>
</dbReference>
<dbReference type="Pfam" id="PF04909">
    <property type="entry name" value="Amidohydro_2"/>
    <property type="match status" value="1"/>
</dbReference>
<dbReference type="PANTHER" id="PTHR21240">
    <property type="entry name" value="2-AMINO-3-CARBOXYLMUCONATE-6-SEMIALDEHYDE DECARBOXYLASE"/>
    <property type="match status" value="1"/>
</dbReference>
<evidence type="ECO:0000313" key="3">
    <source>
        <dbReference type="EMBL" id="CAB4550038.1"/>
    </source>
</evidence>
<dbReference type="AlphaFoldDB" id="A0A6J6CJL8"/>
<evidence type="ECO:0000313" key="6">
    <source>
        <dbReference type="EMBL" id="CAB4633542.1"/>
    </source>
</evidence>
<gene>
    <name evidence="3" type="ORF">UFOPK1495_00794</name>
    <name evidence="4" type="ORF">UFOPK1603_00694</name>
    <name evidence="5" type="ORF">UFOPK1711_00266</name>
    <name evidence="6" type="ORF">UFOPK2143_00069</name>
</gene>
<dbReference type="GO" id="GO:0005737">
    <property type="term" value="C:cytoplasm"/>
    <property type="evidence" value="ECO:0007669"/>
    <property type="project" value="TreeGrafter"/>
</dbReference>
<dbReference type="GO" id="GO:0019748">
    <property type="term" value="P:secondary metabolic process"/>
    <property type="evidence" value="ECO:0007669"/>
    <property type="project" value="TreeGrafter"/>
</dbReference>
<dbReference type="EMBL" id="CAEZTR010000009">
    <property type="protein sequence ID" value="CAB4566872.1"/>
    <property type="molecule type" value="Genomic_DNA"/>
</dbReference>
<protein>
    <submittedName>
        <fullName evidence="3">Unannotated protein</fullName>
    </submittedName>
</protein>
<evidence type="ECO:0000313" key="5">
    <source>
        <dbReference type="EMBL" id="CAB4566872.1"/>
    </source>
</evidence>
<evidence type="ECO:0000256" key="1">
    <source>
        <dbReference type="ARBA" id="ARBA00023239"/>
    </source>
</evidence>
<proteinExistence type="predicted"/>
<dbReference type="PANTHER" id="PTHR21240:SF28">
    <property type="entry name" value="ISO-OROTATE DECARBOXYLASE (EUROFUNG)"/>
    <property type="match status" value="1"/>
</dbReference>
<evidence type="ECO:0000313" key="4">
    <source>
        <dbReference type="EMBL" id="CAB4562932.1"/>
    </source>
</evidence>
<reference evidence="3" key="1">
    <citation type="submission" date="2020-05" db="EMBL/GenBank/DDBJ databases">
        <authorList>
            <person name="Chiriac C."/>
            <person name="Salcher M."/>
            <person name="Ghai R."/>
            <person name="Kavagutti S V."/>
        </authorList>
    </citation>
    <scope>NUCLEOTIDE SEQUENCE</scope>
</reference>